<dbReference type="HOGENOM" id="CLU_153891_0_0_0"/>
<dbReference type="EMBL" id="CP003130">
    <property type="protein sequence ID" value="AEU36185.1"/>
    <property type="molecule type" value="Genomic_DNA"/>
</dbReference>
<dbReference type="KEGG" id="gma:AciX8_1849"/>
<reference evidence="2 3" key="1">
    <citation type="submission" date="2011-11" db="EMBL/GenBank/DDBJ databases">
        <title>Complete sequence of Granulicella mallensis MP5ACTX8.</title>
        <authorList>
            <consortium name="US DOE Joint Genome Institute"/>
            <person name="Lucas S."/>
            <person name="Copeland A."/>
            <person name="Lapidus A."/>
            <person name="Cheng J.-F."/>
            <person name="Goodwin L."/>
            <person name="Pitluck S."/>
            <person name="Peters L."/>
            <person name="Lu M."/>
            <person name="Detter J.C."/>
            <person name="Han C."/>
            <person name="Tapia R."/>
            <person name="Land M."/>
            <person name="Hauser L."/>
            <person name="Kyrpides N."/>
            <person name="Ivanova N."/>
            <person name="Mikhailova N."/>
            <person name="Pagani I."/>
            <person name="Rawat S."/>
            <person name="Mannisto M."/>
            <person name="Haggblom M."/>
            <person name="Woyke T."/>
        </authorList>
    </citation>
    <scope>NUCLEOTIDE SEQUENCE [LARGE SCALE GENOMIC DNA]</scope>
    <source>
        <strain evidence="3">ATCC BAA-1857 / DSM 23137 / MP5ACTX8</strain>
    </source>
</reference>
<proteinExistence type="predicted"/>
<evidence type="ECO:0000313" key="2">
    <source>
        <dbReference type="EMBL" id="AEU36185.1"/>
    </source>
</evidence>
<dbReference type="Proteomes" id="UP000007113">
    <property type="component" value="Chromosome"/>
</dbReference>
<evidence type="ECO:0000259" key="1">
    <source>
        <dbReference type="Pfam" id="PF22262"/>
    </source>
</evidence>
<dbReference type="InterPro" id="IPR053802">
    <property type="entry name" value="DUF6950"/>
</dbReference>
<dbReference type="eggNOG" id="ENOG5030PKT">
    <property type="taxonomic scope" value="Bacteria"/>
</dbReference>
<name>G8NRA7_GRAMM</name>
<dbReference type="RefSeq" id="WP_014265064.1">
    <property type="nucleotide sequence ID" value="NC_016631.1"/>
</dbReference>
<accession>G8NRA7</accession>
<gene>
    <name evidence="2" type="ordered locus">AciX8_1849</name>
</gene>
<dbReference type="AlphaFoldDB" id="G8NRA7"/>
<protein>
    <recommendedName>
        <fullName evidence="1">DUF6950 domain-containing protein</fullName>
    </recommendedName>
</protein>
<evidence type="ECO:0000313" key="3">
    <source>
        <dbReference type="Proteomes" id="UP000007113"/>
    </source>
</evidence>
<feature type="domain" description="DUF6950" evidence="1">
    <location>
        <begin position="5"/>
        <end position="145"/>
    </location>
</feature>
<dbReference type="Pfam" id="PF22262">
    <property type="entry name" value="DUF6950"/>
    <property type="match status" value="1"/>
</dbReference>
<sequence>MALVRLPKWDTQLLPAFIAAHKNVSFKWGTSDCCLIAADAIQAMTGVDIASDFRGKYTDEASAFALIKSVANGTTVADAAAYCAAKHGLTEWSKPLLAQRGDLVTIQNGTQLIAGFVGIDGRYAISIGETGLMQFPISVITRAWKTS</sequence>
<organism evidence="2 3">
    <name type="scientific">Granulicella mallensis (strain ATCC BAA-1857 / DSM 23137 / MP5ACTX8)</name>
    <dbReference type="NCBI Taxonomy" id="682795"/>
    <lineage>
        <taxon>Bacteria</taxon>
        <taxon>Pseudomonadati</taxon>
        <taxon>Acidobacteriota</taxon>
        <taxon>Terriglobia</taxon>
        <taxon>Terriglobales</taxon>
        <taxon>Acidobacteriaceae</taxon>
        <taxon>Granulicella</taxon>
    </lineage>
</organism>
<keyword evidence="3" id="KW-1185">Reference proteome</keyword>
<dbReference type="STRING" id="682795.AciX8_1849"/>